<accession>A0A2G5EVE4</accession>
<evidence type="ECO:0000313" key="2">
    <source>
        <dbReference type="EMBL" id="PIA59706.1"/>
    </source>
</evidence>
<dbReference type="OrthoDB" id="691744at2759"/>
<feature type="region of interest" description="Disordered" evidence="1">
    <location>
        <begin position="1"/>
        <end position="21"/>
    </location>
</feature>
<proteinExistence type="predicted"/>
<dbReference type="InParanoid" id="A0A2G5EVE4"/>
<reference evidence="2 3" key="1">
    <citation type="submission" date="2017-09" db="EMBL/GenBank/DDBJ databases">
        <title>WGS assembly of Aquilegia coerulea Goldsmith.</title>
        <authorList>
            <person name="Hodges S."/>
            <person name="Kramer E."/>
            <person name="Nordborg M."/>
            <person name="Tomkins J."/>
            <person name="Borevitz J."/>
            <person name="Derieg N."/>
            <person name="Yan J."/>
            <person name="Mihaltcheva S."/>
            <person name="Hayes R.D."/>
            <person name="Rokhsar D."/>
        </authorList>
    </citation>
    <scope>NUCLEOTIDE SEQUENCE [LARGE SCALE GENOMIC DNA]</scope>
    <source>
        <strain evidence="3">cv. Goldsmith</strain>
    </source>
</reference>
<dbReference type="AlphaFoldDB" id="A0A2G5EVE4"/>
<keyword evidence="3" id="KW-1185">Reference proteome</keyword>
<name>A0A2G5EVE4_AQUCA</name>
<gene>
    <name evidence="2" type="ORF">AQUCO_00400540v1</name>
</gene>
<protein>
    <submittedName>
        <fullName evidence="2">Uncharacterized protein</fullName>
    </submittedName>
</protein>
<dbReference type="FunCoup" id="A0A2G5EVE4">
    <property type="interactions" value="198"/>
</dbReference>
<evidence type="ECO:0000256" key="1">
    <source>
        <dbReference type="SAM" id="MobiDB-lite"/>
    </source>
</evidence>
<dbReference type="GO" id="GO:0009638">
    <property type="term" value="P:phototropism"/>
    <property type="evidence" value="ECO:0007669"/>
    <property type="project" value="InterPro"/>
</dbReference>
<organism evidence="2 3">
    <name type="scientific">Aquilegia coerulea</name>
    <name type="common">Rocky mountain columbine</name>
    <dbReference type="NCBI Taxonomy" id="218851"/>
    <lineage>
        <taxon>Eukaryota</taxon>
        <taxon>Viridiplantae</taxon>
        <taxon>Streptophyta</taxon>
        <taxon>Embryophyta</taxon>
        <taxon>Tracheophyta</taxon>
        <taxon>Spermatophyta</taxon>
        <taxon>Magnoliopsida</taxon>
        <taxon>Ranunculales</taxon>
        <taxon>Ranunculaceae</taxon>
        <taxon>Thalictroideae</taxon>
        <taxon>Aquilegia</taxon>
    </lineage>
</organism>
<dbReference type="PANTHER" id="PTHR33781">
    <property type="entry name" value="PROTEIN PHYTOCHROME KINASE SUBSTRATE 1-RELATED"/>
    <property type="match status" value="1"/>
</dbReference>
<sequence length="526" mass="58087">MERFTVAQRPSSLGYSTSFPPKPLSQQVIAEDVEISIFDAEKYFNENEGQDDDDENNKVIKCVEDKCVVPTINPRLSSASSVDDGYGRNYRTTGSFNATPTASSEASWNSQSGLLSHPPGSIAVSMRTLRLDERRKKNKGSSGKWFFRRRCPCTEEVIGVLDKVSNEKAKEFVKQSLGIDVGRTKIINLVPAISEEDKEVVLACDNSEDRYSPEKHFPAAAQIGNHRVVPSGRSFGDGGGFSFPILNPPQPQSVGKLLPGIAKQVISSNSKGLDEPPRESLEVFQPLDDSPVQGKSMERHGLMSLREEINQRSSFNFLTSPTIRKSNDGDDDGDVMSDASSDLFEIESFSTQSTMYPMYRRRDSLDEMSSFAGSRFIGRRSLDETTTIPTPSIAATECYEPSEASIDWSVTTAEGFSVANMSISASEYQDFQTDHSKKIVAINSARRRGNGGLLTSCRCEKAVNVATHQVKYVPDQHHHHHHHNRSCAGTPLFPTEASRIQAASRLGSMHVTRSNSARMFRALTTH</sequence>
<evidence type="ECO:0000313" key="3">
    <source>
        <dbReference type="Proteomes" id="UP000230069"/>
    </source>
</evidence>
<dbReference type="EMBL" id="KZ305021">
    <property type="protein sequence ID" value="PIA59706.1"/>
    <property type="molecule type" value="Genomic_DNA"/>
</dbReference>
<feature type="compositionally biased region" description="Polar residues" evidence="1">
    <location>
        <begin position="8"/>
        <end position="21"/>
    </location>
</feature>
<dbReference type="PANTHER" id="PTHR33781:SF1">
    <property type="entry name" value="PROTEIN PHYTOCHROME KINASE SUBSTRATE 4"/>
    <property type="match status" value="1"/>
</dbReference>
<dbReference type="InterPro" id="IPR039615">
    <property type="entry name" value="PKS"/>
</dbReference>
<dbReference type="Proteomes" id="UP000230069">
    <property type="component" value="Unassembled WGS sequence"/>
</dbReference>
<dbReference type="STRING" id="218851.A0A2G5EVE4"/>